<dbReference type="OrthoDB" id="7998583at2"/>
<reference evidence="3 4" key="1">
    <citation type="journal article" date="2016" name="Genome Announc.">
        <title>Complete Genome Sequence of Methylobacterium populi P-1M, Isolated from Pink-Pigmented Household Biofilm.</title>
        <authorList>
            <person name="Morohoshi T."/>
            <person name="Ikeda T."/>
        </authorList>
    </citation>
    <scope>NUCLEOTIDE SEQUENCE [LARGE SCALE GENOMIC DNA]</scope>
    <source>
        <strain evidence="3 4">P-1M</strain>
    </source>
</reference>
<name>A0A160PME6_9HYPH</name>
<evidence type="ECO:0000256" key="2">
    <source>
        <dbReference type="SAM" id="SignalP"/>
    </source>
</evidence>
<gene>
    <name evidence="3" type="ORF">MPPM_5006</name>
</gene>
<feature type="chain" id="PRO_5007819706" evidence="2">
    <location>
        <begin position="25"/>
        <end position="128"/>
    </location>
</feature>
<feature type="compositionally biased region" description="Basic and acidic residues" evidence="1">
    <location>
        <begin position="72"/>
        <end position="83"/>
    </location>
</feature>
<sequence length="128" mass="12902">MTLTARLTFGLSLTGILLAGPALASPCADKIAKLDGRAKSEASESIAASTGSKTVAAHREGEGQTGTGGQTDQREAPPEKSAEAGKGGDQAQQARVALEEARTADGKGDAKGCEEAVARAEKLINAKP</sequence>
<protein>
    <submittedName>
        <fullName evidence="3">Uncharacterized protein</fullName>
    </submittedName>
</protein>
<feature type="region of interest" description="Disordered" evidence="1">
    <location>
        <begin position="38"/>
        <end position="113"/>
    </location>
</feature>
<evidence type="ECO:0000256" key="1">
    <source>
        <dbReference type="SAM" id="MobiDB-lite"/>
    </source>
</evidence>
<proteinExistence type="predicted"/>
<dbReference type="RefSeq" id="WP_096487312.1">
    <property type="nucleotide sequence ID" value="NZ_AP014809.1"/>
</dbReference>
<dbReference type="Proteomes" id="UP000218288">
    <property type="component" value="Chromosome"/>
</dbReference>
<keyword evidence="2" id="KW-0732">Signal</keyword>
<dbReference type="EMBL" id="AP014809">
    <property type="protein sequence ID" value="BAU93611.1"/>
    <property type="molecule type" value="Genomic_DNA"/>
</dbReference>
<evidence type="ECO:0000313" key="4">
    <source>
        <dbReference type="Proteomes" id="UP000218288"/>
    </source>
</evidence>
<accession>A0A160PME6</accession>
<evidence type="ECO:0000313" key="3">
    <source>
        <dbReference type="EMBL" id="BAU93611.1"/>
    </source>
</evidence>
<feature type="signal peptide" evidence="2">
    <location>
        <begin position="1"/>
        <end position="24"/>
    </location>
</feature>
<organism evidence="3 4">
    <name type="scientific">Methylorubrum populi</name>
    <dbReference type="NCBI Taxonomy" id="223967"/>
    <lineage>
        <taxon>Bacteria</taxon>
        <taxon>Pseudomonadati</taxon>
        <taxon>Pseudomonadota</taxon>
        <taxon>Alphaproteobacteria</taxon>
        <taxon>Hyphomicrobiales</taxon>
        <taxon>Methylobacteriaceae</taxon>
        <taxon>Methylorubrum</taxon>
    </lineage>
</organism>
<feature type="compositionally biased region" description="Basic and acidic residues" evidence="1">
    <location>
        <begin position="97"/>
        <end position="113"/>
    </location>
</feature>
<dbReference type="AlphaFoldDB" id="A0A160PME6"/>